<dbReference type="AlphaFoldDB" id="A0A0F6VYY3"/>
<gene>
    <name evidence="2" type="ORF">DB32_000335</name>
</gene>
<dbReference type="KEGG" id="samy:DB32_000335"/>
<dbReference type="EMBL" id="CP011125">
    <property type="protein sequence ID" value="AKF03186.1"/>
    <property type="molecule type" value="Genomic_DNA"/>
</dbReference>
<evidence type="ECO:0000313" key="3">
    <source>
        <dbReference type="Proteomes" id="UP000034883"/>
    </source>
</evidence>
<sequence length="49" mass="5502">MGRKPPPRFEYAARARRRDAVRHRDCSGPGADARRGTTLGRPEQRGKPS</sequence>
<accession>A0A0F6VYY3</accession>
<protein>
    <submittedName>
        <fullName evidence="2">Uncharacterized protein</fullName>
    </submittedName>
</protein>
<feature type="region of interest" description="Disordered" evidence="1">
    <location>
        <begin position="1"/>
        <end position="49"/>
    </location>
</feature>
<organism evidence="2 3">
    <name type="scientific">Sandaracinus amylolyticus</name>
    <dbReference type="NCBI Taxonomy" id="927083"/>
    <lineage>
        <taxon>Bacteria</taxon>
        <taxon>Pseudomonadati</taxon>
        <taxon>Myxococcota</taxon>
        <taxon>Polyangia</taxon>
        <taxon>Polyangiales</taxon>
        <taxon>Sandaracinaceae</taxon>
        <taxon>Sandaracinus</taxon>
    </lineage>
</organism>
<evidence type="ECO:0000313" key="2">
    <source>
        <dbReference type="EMBL" id="AKF03186.1"/>
    </source>
</evidence>
<dbReference type="Proteomes" id="UP000034883">
    <property type="component" value="Chromosome"/>
</dbReference>
<name>A0A0F6VYY3_9BACT</name>
<proteinExistence type="predicted"/>
<evidence type="ECO:0000256" key="1">
    <source>
        <dbReference type="SAM" id="MobiDB-lite"/>
    </source>
</evidence>
<keyword evidence="3" id="KW-1185">Reference proteome</keyword>
<dbReference type="STRING" id="927083.DB32_000335"/>
<reference evidence="2 3" key="1">
    <citation type="submission" date="2015-03" db="EMBL/GenBank/DDBJ databases">
        <title>Genome assembly of Sandaracinus amylolyticus DSM 53668.</title>
        <authorList>
            <person name="Sharma G."/>
            <person name="Subramanian S."/>
        </authorList>
    </citation>
    <scope>NUCLEOTIDE SEQUENCE [LARGE SCALE GENOMIC DNA]</scope>
    <source>
        <strain evidence="2 3">DSM 53668</strain>
    </source>
</reference>